<gene>
    <name evidence="3" type="ORF">Bhyg_16713</name>
</gene>
<dbReference type="Proteomes" id="UP001151699">
    <property type="component" value="Unassembled WGS sequence"/>
</dbReference>
<feature type="region of interest" description="Disordered" evidence="1">
    <location>
        <begin position="559"/>
        <end position="606"/>
    </location>
</feature>
<feature type="region of interest" description="Disordered" evidence="1">
    <location>
        <begin position="1130"/>
        <end position="1151"/>
    </location>
</feature>
<feature type="compositionally biased region" description="Basic and acidic residues" evidence="1">
    <location>
        <begin position="1190"/>
        <end position="1199"/>
    </location>
</feature>
<name>A0A9Q0MM14_9DIPT</name>
<evidence type="ECO:0000256" key="1">
    <source>
        <dbReference type="SAM" id="MobiDB-lite"/>
    </source>
</evidence>
<feature type="compositionally biased region" description="Low complexity" evidence="1">
    <location>
        <begin position="589"/>
        <end position="601"/>
    </location>
</feature>
<dbReference type="SUPFAM" id="SSF56219">
    <property type="entry name" value="DNase I-like"/>
    <property type="match status" value="1"/>
</dbReference>
<sequence>MFPPITPIINVDMIYQLQPNPTTEIDDIDLTTSTQPDTNFDDKIKFATWNVRGAIEMDKRNAIDKCLNEKMIQIACIQETRIQMTQLETANYRWHFITRKSDHPVHYGTAILVRHNFKAAVTNFEAVTGNILSCFVRSKELTILLISAHLTDDIGTEIEFDRLKNFLKLYESLPTIILGDFNAQLGKLDTVNDDLVFMGRFLYHDKCNTNGRLLKDLASEAKLFIKNTFRAQKIYKWKFILTTCRLKEKTSSSKAVEAQIDHVLTSRDGTVFVKMLRGYYRNNIKTDHKMIVADVEIRNCEREANENVIDLSGEDDVSCKHQDAEAVLSKEVTDIHDSAQTSLRGKEKVLQSGVSQANDDSLNSDKTRNVIEIDSVGTSESLKMQICPGEPVPPGFEDVVKPVAELQVILSKYRTSPMIGLEYVVELIMGEKRPRTYHCALCDKISDTKDIIDHIKSYEHRCKYLEKHFLTVMQSLSPYRNQPRSKSVLSGVIEAVCDSIEDAYGRMVPNVFENRDYTTNRALYMKQLARERHFDEKSGSTFVSVVDHKAIQSAFETLNESNKTPTKPSKTVTKRNFVETSTRSKRNSLDSISSNDSISSPSKRKIRLNKDAEPVVVEEINLDLISSDSDDGSRANKRKKFNSIRPPTYAENVRENEVTEKFKYERYKQLTEQAVRNLTDDLQEYEKYPEKHPMYPSEWKRYWGRRSKELESKGIDPLTFDFSAEWSKYWIRRLRDLYDDEIALKKFEIRKKLKLSPDYYPASSSSLSSYNESSPSYNYKDESRNEYSPMKSQYPVELTKEEEADSEPLTIISVFRLLAALEDLLGATLGKRVLDLLSKAVHLEKVKANLADEVLMNEENSVLLDTVKEKLKGLIIAKIVNSQQINAVRRAIRNVESIVAIIDNKIAVSKKENIKQPILKNFFTTKAKSQDNSDSDEGTPVKQLPEKYDSDEDMFESLSRDSCSYASKKNITKLLEQYESPVKKKVEIKLQLTPEEKMLFKEAQEMDPKFLDANKKLQDSLRKCNGSKFRFAMPQNRKNLDNDVLNDSLCVKKSQIDASVVNLNSSHDEFDELVASSKYGEEDGVFDKTTKSTNELSISKTNSNGDESINTSLTLPSVDNSLFGFSKIGTTLSPDTGARPTDTSIARPADSAKKTKFVYKIPTALKMSDNNIEQKNVDYEQRVQPTSKPESQKDESDKYDVDTVLRELSFENNLPVGANRIRPNSPRKSDSLPRNHSTEEKTESEQNQPRRSASFTSNKVPRPSRLKTGFEDLQNILDRISKSSALKTNS</sequence>
<reference evidence="3" key="1">
    <citation type="submission" date="2022-07" db="EMBL/GenBank/DDBJ databases">
        <authorList>
            <person name="Trinca V."/>
            <person name="Uliana J.V.C."/>
            <person name="Torres T.T."/>
            <person name="Ward R.J."/>
            <person name="Monesi N."/>
        </authorList>
    </citation>
    <scope>NUCLEOTIDE SEQUENCE</scope>
    <source>
        <strain evidence="3">HSMRA1968</strain>
        <tissue evidence="3">Whole embryos</tissue>
    </source>
</reference>
<dbReference type="Gene3D" id="3.60.10.10">
    <property type="entry name" value="Endonuclease/exonuclease/phosphatase"/>
    <property type="match status" value="1"/>
</dbReference>
<dbReference type="OrthoDB" id="5877502at2759"/>
<keyword evidence="4" id="KW-1185">Reference proteome</keyword>
<organism evidence="3 4">
    <name type="scientific">Pseudolycoriella hygida</name>
    <dbReference type="NCBI Taxonomy" id="35572"/>
    <lineage>
        <taxon>Eukaryota</taxon>
        <taxon>Metazoa</taxon>
        <taxon>Ecdysozoa</taxon>
        <taxon>Arthropoda</taxon>
        <taxon>Hexapoda</taxon>
        <taxon>Insecta</taxon>
        <taxon>Pterygota</taxon>
        <taxon>Neoptera</taxon>
        <taxon>Endopterygota</taxon>
        <taxon>Diptera</taxon>
        <taxon>Nematocera</taxon>
        <taxon>Sciaroidea</taxon>
        <taxon>Sciaridae</taxon>
        <taxon>Pseudolycoriella</taxon>
    </lineage>
</organism>
<protein>
    <recommendedName>
        <fullName evidence="2">Endonuclease/exonuclease/phosphatase domain-containing protein</fullName>
    </recommendedName>
</protein>
<evidence type="ECO:0000313" key="4">
    <source>
        <dbReference type="Proteomes" id="UP001151699"/>
    </source>
</evidence>
<proteinExistence type="predicted"/>
<feature type="region of interest" description="Disordered" evidence="1">
    <location>
        <begin position="1172"/>
        <end position="1199"/>
    </location>
</feature>
<feature type="region of interest" description="Disordered" evidence="1">
    <location>
        <begin position="1215"/>
        <end position="1290"/>
    </location>
</feature>
<evidence type="ECO:0000313" key="3">
    <source>
        <dbReference type="EMBL" id="KAJ6630198.1"/>
    </source>
</evidence>
<accession>A0A9Q0MM14</accession>
<evidence type="ECO:0000259" key="2">
    <source>
        <dbReference type="Pfam" id="PF03372"/>
    </source>
</evidence>
<feature type="non-terminal residue" evidence="3">
    <location>
        <position position="1"/>
    </location>
</feature>
<dbReference type="InterPro" id="IPR005135">
    <property type="entry name" value="Endo/exonuclease/phosphatase"/>
</dbReference>
<comment type="caution">
    <text evidence="3">The sequence shown here is derived from an EMBL/GenBank/DDBJ whole genome shotgun (WGS) entry which is preliminary data.</text>
</comment>
<feature type="compositionally biased region" description="Polar residues" evidence="1">
    <location>
        <begin position="1245"/>
        <end position="1259"/>
    </location>
</feature>
<dbReference type="EMBL" id="WJQU01002801">
    <property type="protein sequence ID" value="KAJ6630198.1"/>
    <property type="molecule type" value="Genomic_DNA"/>
</dbReference>
<dbReference type="Pfam" id="PF03372">
    <property type="entry name" value="Exo_endo_phos"/>
    <property type="match status" value="1"/>
</dbReference>
<feature type="compositionally biased region" description="Low complexity" evidence="1">
    <location>
        <begin position="759"/>
        <end position="778"/>
    </location>
</feature>
<feature type="region of interest" description="Disordered" evidence="1">
    <location>
        <begin position="759"/>
        <end position="788"/>
    </location>
</feature>
<feature type="domain" description="Endonuclease/exonuclease/phosphatase" evidence="2">
    <location>
        <begin position="47"/>
        <end position="268"/>
    </location>
</feature>
<feature type="compositionally biased region" description="Basic and acidic residues" evidence="1">
    <location>
        <begin position="1227"/>
        <end position="1244"/>
    </location>
</feature>
<dbReference type="InterPro" id="IPR036691">
    <property type="entry name" value="Endo/exonu/phosph_ase_sf"/>
</dbReference>
<feature type="region of interest" description="Disordered" evidence="1">
    <location>
        <begin position="928"/>
        <end position="950"/>
    </location>
</feature>
<dbReference type="GO" id="GO:0003824">
    <property type="term" value="F:catalytic activity"/>
    <property type="evidence" value="ECO:0007669"/>
    <property type="project" value="InterPro"/>
</dbReference>